<sequence>MRPLLAGFLWYVVSPLVHAGSTGAAGERIRVSIGTILPKQDVYEGIIKYAIKNFDSKTLEVNMVTKRLDSADYLQIVTAVCQLMKEGVLAFIIPPDSPPVVRDMLTSYSSHFHIPIVSTQSFSGPSPGVSSRSSFSASISNAARAVADGSSGSGSSATSNLGISTFVPLAEAVAALLRRYKWQQVAYIHDDSAAPDILEAIQNSGVKVSIAKKVKSEAEASDAVLELSSLGRLRPDNIEKIVLNVNKPSLIKTVLTGMIREVKSFKNLNTQFILASLVTDDFWQSIRFRDAGSSLNVTAFRLVDSELPHVMRFHKKMMQNPNYRDSFKNQGTESYLFLDAVTALLTNYDRALQDKPTLLEAYLPQEDGSKGTVGFNCMDQSRFFEHGKDLASLLKQIKLPEGQTGTVEFLADGSRLQPTIAVIHSSHVGHVKLGSWSPKKGLMLTDKPEALPQIKAPGAITPNKEISVGGILSPPYLMLKRGSDADFTGLIPELLEALANVMPFSYKIHAVPRGQAGARTDNNASWTGLISEVINKKVEIAIADIPLTADRQQHVEYTQPFLMDDLSVVVSRKSQAGRPSLSICFITIFSWQLWLCILGVFFTFVLLAYLLNRLVSPQEEADSFGRTLWLSAGSFLCRSPGPEGRCRASRLLLLFWWFFLAMVTVLYVSAFVAIVQTVVFGYGPDVFTMRKFVQDAASGTVDIGYVRDVVPGKVLKTPRSGEFATIYSRMLSSPRGRAVPSVEDGVHAVSANFAFLGLHSQIEPYLDDCSKRSYVVSANFAPYSIMMPKMSPYRDMFNQAIERLREAGVLADLRAKWLDGRVARCLDDKPNPTPSPLKLSPVFGVFAFVILGFVVAMLLGAVEFSLKPRQETGHSNKAEVCNTSAAQKALWDKNADQGLRPYTPNDPALGNDEELTLNQGQLVNGTPRQVRVMVWG</sequence>
<organism evidence="19 20">
    <name type="scientific">Varroa destructor</name>
    <name type="common">Honeybee mite</name>
    <dbReference type="NCBI Taxonomy" id="109461"/>
    <lineage>
        <taxon>Eukaryota</taxon>
        <taxon>Metazoa</taxon>
        <taxon>Ecdysozoa</taxon>
        <taxon>Arthropoda</taxon>
        <taxon>Chelicerata</taxon>
        <taxon>Arachnida</taxon>
        <taxon>Acari</taxon>
        <taxon>Parasitiformes</taxon>
        <taxon>Mesostigmata</taxon>
        <taxon>Gamasina</taxon>
        <taxon>Dermanyssoidea</taxon>
        <taxon>Varroidae</taxon>
        <taxon>Varroa</taxon>
    </lineage>
</organism>
<keyword evidence="6" id="KW-0770">Synapse</keyword>
<dbReference type="Gene3D" id="1.10.287.70">
    <property type="match status" value="1"/>
</dbReference>
<accession>A0A7M7KLX7</accession>
<evidence type="ECO:0000256" key="14">
    <source>
        <dbReference type="ARBA" id="ARBA00034100"/>
    </source>
</evidence>
<keyword evidence="7" id="KW-0406">Ion transport</keyword>
<evidence type="ECO:0000256" key="4">
    <source>
        <dbReference type="ARBA" id="ARBA00022692"/>
    </source>
</evidence>
<feature type="domain" description="Ionotropic glutamate receptor L-glutamate and glycine-binding" evidence="18">
    <location>
        <begin position="475"/>
        <end position="535"/>
    </location>
</feature>
<evidence type="ECO:0008006" key="21">
    <source>
        <dbReference type="Google" id="ProtNLM"/>
    </source>
</evidence>
<evidence type="ECO:0000256" key="9">
    <source>
        <dbReference type="ARBA" id="ARBA00023170"/>
    </source>
</evidence>
<dbReference type="SUPFAM" id="SSF53850">
    <property type="entry name" value="Periplasmic binding protein-like II"/>
    <property type="match status" value="1"/>
</dbReference>
<dbReference type="SMART" id="SM00079">
    <property type="entry name" value="PBPe"/>
    <property type="match status" value="1"/>
</dbReference>
<proteinExistence type="inferred from homology"/>
<evidence type="ECO:0000256" key="3">
    <source>
        <dbReference type="ARBA" id="ARBA00022448"/>
    </source>
</evidence>
<evidence type="ECO:0000256" key="5">
    <source>
        <dbReference type="ARBA" id="ARBA00022989"/>
    </source>
</evidence>
<dbReference type="SUPFAM" id="SSF53822">
    <property type="entry name" value="Periplasmic binding protein-like I"/>
    <property type="match status" value="1"/>
</dbReference>
<keyword evidence="10" id="KW-0325">Glycoprotein</keyword>
<dbReference type="KEGG" id="vde:111251000"/>
<evidence type="ECO:0000256" key="1">
    <source>
        <dbReference type="ARBA" id="ARBA00004141"/>
    </source>
</evidence>
<comment type="subcellular location">
    <subcellularLocation>
        <location evidence="1">Membrane</location>
        <topology evidence="1">Multi-pass membrane protein</topology>
    </subcellularLocation>
    <subcellularLocation>
        <location evidence="14">Postsynaptic cell membrane</location>
    </subcellularLocation>
</comment>
<evidence type="ECO:0000256" key="15">
    <source>
        <dbReference type="SAM" id="Phobius"/>
    </source>
</evidence>
<evidence type="ECO:0000259" key="17">
    <source>
        <dbReference type="SMART" id="SM00079"/>
    </source>
</evidence>
<dbReference type="InParanoid" id="A0A7M7KLX7"/>
<feature type="transmembrane region" description="Helical" evidence="15">
    <location>
        <begin position="842"/>
        <end position="862"/>
    </location>
</feature>
<feature type="chain" id="PRO_5029538224" description="Glutamate receptor" evidence="16">
    <location>
        <begin position="20"/>
        <end position="936"/>
    </location>
</feature>
<dbReference type="InterPro" id="IPR001320">
    <property type="entry name" value="Iontro_rcpt_C"/>
</dbReference>
<evidence type="ECO:0000256" key="6">
    <source>
        <dbReference type="ARBA" id="ARBA00023018"/>
    </source>
</evidence>
<dbReference type="Proteomes" id="UP000594260">
    <property type="component" value="Unplaced"/>
</dbReference>
<keyword evidence="5 15" id="KW-1133">Transmembrane helix</keyword>
<keyword evidence="20" id="KW-1185">Reference proteome</keyword>
<dbReference type="OrthoDB" id="6511345at2759"/>
<dbReference type="AlphaFoldDB" id="A0A7M7KLX7"/>
<reference evidence="19" key="1">
    <citation type="submission" date="2021-01" db="UniProtKB">
        <authorList>
            <consortium name="EnsemblMetazoa"/>
        </authorList>
    </citation>
    <scope>IDENTIFICATION</scope>
</reference>
<dbReference type="GO" id="GO:0015276">
    <property type="term" value="F:ligand-gated monoatomic ion channel activity"/>
    <property type="evidence" value="ECO:0007669"/>
    <property type="project" value="InterPro"/>
</dbReference>
<evidence type="ECO:0000256" key="10">
    <source>
        <dbReference type="ARBA" id="ARBA00023180"/>
    </source>
</evidence>
<dbReference type="Pfam" id="PF00060">
    <property type="entry name" value="Lig_chan"/>
    <property type="match status" value="1"/>
</dbReference>
<dbReference type="Pfam" id="PF01094">
    <property type="entry name" value="ANF_receptor"/>
    <property type="match status" value="1"/>
</dbReference>
<dbReference type="Pfam" id="PF10613">
    <property type="entry name" value="Lig_chan-Glu_bd"/>
    <property type="match status" value="1"/>
</dbReference>
<evidence type="ECO:0000313" key="19">
    <source>
        <dbReference type="EnsemblMetazoa" id="XP_022662890"/>
    </source>
</evidence>
<dbReference type="RefSeq" id="XP_022662890.1">
    <property type="nucleotide sequence ID" value="XM_022807155.1"/>
</dbReference>
<keyword evidence="11" id="KW-0628">Postsynaptic cell membrane</keyword>
<name>A0A7M7KLX7_VARDE</name>
<evidence type="ECO:0000256" key="12">
    <source>
        <dbReference type="ARBA" id="ARBA00023286"/>
    </source>
</evidence>
<evidence type="ECO:0000256" key="13">
    <source>
        <dbReference type="ARBA" id="ARBA00023303"/>
    </source>
</evidence>
<dbReference type="GeneID" id="111251000"/>
<keyword evidence="8 15" id="KW-0472">Membrane</keyword>
<comment type="similarity">
    <text evidence="2">Belongs to the glutamate-gated ion channel (TC 1.A.10.1) family.</text>
</comment>
<protein>
    <recommendedName>
        <fullName evidence="21">Glutamate receptor</fullName>
    </recommendedName>
</protein>
<dbReference type="Gene3D" id="3.40.190.10">
    <property type="entry name" value="Periplasmic binding protein-like II"/>
    <property type="match status" value="2"/>
</dbReference>
<feature type="domain" description="Ionotropic glutamate receptor C-terminal" evidence="17">
    <location>
        <begin position="465"/>
        <end position="820"/>
    </location>
</feature>
<dbReference type="InterPro" id="IPR019594">
    <property type="entry name" value="Glu/Gly-bd"/>
</dbReference>
<evidence type="ECO:0000256" key="2">
    <source>
        <dbReference type="ARBA" id="ARBA00008685"/>
    </source>
</evidence>
<evidence type="ECO:0000256" key="8">
    <source>
        <dbReference type="ARBA" id="ARBA00023136"/>
    </source>
</evidence>
<keyword evidence="16" id="KW-0732">Signal</keyword>
<dbReference type="PANTHER" id="PTHR18966">
    <property type="entry name" value="IONOTROPIC GLUTAMATE RECEPTOR"/>
    <property type="match status" value="1"/>
</dbReference>
<feature type="transmembrane region" description="Helical" evidence="15">
    <location>
        <begin position="591"/>
        <end position="611"/>
    </location>
</feature>
<evidence type="ECO:0000313" key="20">
    <source>
        <dbReference type="Proteomes" id="UP000594260"/>
    </source>
</evidence>
<feature type="signal peptide" evidence="16">
    <location>
        <begin position="1"/>
        <end position="19"/>
    </location>
</feature>
<feature type="transmembrane region" description="Helical" evidence="15">
    <location>
        <begin position="654"/>
        <end position="682"/>
    </location>
</feature>
<dbReference type="GO" id="GO:0045211">
    <property type="term" value="C:postsynaptic membrane"/>
    <property type="evidence" value="ECO:0007669"/>
    <property type="project" value="UniProtKB-SubCell"/>
</dbReference>
<evidence type="ECO:0000259" key="18">
    <source>
        <dbReference type="SMART" id="SM00918"/>
    </source>
</evidence>
<dbReference type="Gene3D" id="3.40.50.2300">
    <property type="match status" value="2"/>
</dbReference>
<dbReference type="InterPro" id="IPR028082">
    <property type="entry name" value="Peripla_BP_I"/>
</dbReference>
<dbReference type="EnsemblMetazoa" id="XM_022807155">
    <property type="protein sequence ID" value="XP_022662890"/>
    <property type="gene ID" value="LOC111251000"/>
</dbReference>
<keyword evidence="9" id="KW-0675">Receptor</keyword>
<dbReference type="InterPro" id="IPR001828">
    <property type="entry name" value="ANF_lig-bd_rcpt"/>
</dbReference>
<evidence type="ECO:0000256" key="16">
    <source>
        <dbReference type="SAM" id="SignalP"/>
    </source>
</evidence>
<keyword evidence="4 15" id="KW-0812">Transmembrane</keyword>
<keyword evidence="12" id="KW-1071">Ligand-gated ion channel</keyword>
<dbReference type="InterPro" id="IPR015683">
    <property type="entry name" value="Ionotropic_Glu_rcpt"/>
</dbReference>
<evidence type="ECO:0000256" key="11">
    <source>
        <dbReference type="ARBA" id="ARBA00023257"/>
    </source>
</evidence>
<keyword evidence="13" id="KW-0407">Ion channel</keyword>
<dbReference type="SMART" id="SM00918">
    <property type="entry name" value="Lig_chan-Glu_bd"/>
    <property type="match status" value="1"/>
</dbReference>
<keyword evidence="3" id="KW-0813">Transport</keyword>
<evidence type="ECO:0000256" key="7">
    <source>
        <dbReference type="ARBA" id="ARBA00023065"/>
    </source>
</evidence>